<feature type="transmembrane region" description="Helical" evidence="10">
    <location>
        <begin position="103"/>
        <end position="127"/>
    </location>
</feature>
<keyword evidence="5 10" id="KW-1133">Transmembrane helix</keyword>
<evidence type="ECO:0000256" key="1">
    <source>
        <dbReference type="ARBA" id="ARBA00004141"/>
    </source>
</evidence>
<evidence type="ECO:0000256" key="10">
    <source>
        <dbReference type="SAM" id="Phobius"/>
    </source>
</evidence>
<evidence type="ECO:0000256" key="7">
    <source>
        <dbReference type="ARBA" id="ARBA00023136"/>
    </source>
</evidence>
<comment type="subcellular location">
    <subcellularLocation>
        <location evidence="1">Membrane</location>
        <topology evidence="1">Multi-pass membrane protein</topology>
    </subcellularLocation>
</comment>
<keyword evidence="13" id="KW-1185">Reference proteome</keyword>
<dbReference type="GO" id="GO:0016020">
    <property type="term" value="C:membrane"/>
    <property type="evidence" value="ECO:0007669"/>
    <property type="project" value="UniProtKB-SubCell"/>
</dbReference>
<dbReference type="AlphaFoldDB" id="A0A372IRU6"/>
<dbReference type="CDD" id="cd12916">
    <property type="entry name" value="VKOR_1"/>
    <property type="match status" value="1"/>
</dbReference>
<dbReference type="Pfam" id="PF07884">
    <property type="entry name" value="VKOR"/>
    <property type="match status" value="1"/>
</dbReference>
<accession>A0A372IRU6</accession>
<keyword evidence="3 10" id="KW-0812">Transmembrane</keyword>
<sequence>MRVLLVILALAGLAVASYTLHLHYSHAVEFCDINSHWDCGTVNHSRYSLFHGIPVAVIGMIGYVVLAVLALLRQKALTLIAALAGLGFALYLTNIEAHVLETWCLYCVTSQCIIAVITLLSIVWLFLGRRPKTA</sequence>
<evidence type="ECO:0000256" key="2">
    <source>
        <dbReference type="ARBA" id="ARBA00006214"/>
    </source>
</evidence>
<dbReference type="InterPro" id="IPR012932">
    <property type="entry name" value="VKOR"/>
</dbReference>
<dbReference type="Gene3D" id="1.20.1440.130">
    <property type="entry name" value="VKOR domain"/>
    <property type="match status" value="1"/>
</dbReference>
<evidence type="ECO:0000256" key="4">
    <source>
        <dbReference type="ARBA" id="ARBA00022719"/>
    </source>
</evidence>
<proteinExistence type="inferred from homology"/>
<protein>
    <submittedName>
        <fullName evidence="12">Vitamin K epoxide reductase</fullName>
    </submittedName>
</protein>
<keyword evidence="9" id="KW-0676">Redox-active center</keyword>
<dbReference type="Proteomes" id="UP000264702">
    <property type="component" value="Unassembled WGS sequence"/>
</dbReference>
<evidence type="ECO:0000256" key="8">
    <source>
        <dbReference type="ARBA" id="ARBA00023157"/>
    </source>
</evidence>
<evidence type="ECO:0000313" key="12">
    <source>
        <dbReference type="EMBL" id="RFU17491.1"/>
    </source>
</evidence>
<dbReference type="SMART" id="SM00756">
    <property type="entry name" value="VKc"/>
    <property type="match status" value="1"/>
</dbReference>
<dbReference type="GO" id="GO:0048038">
    <property type="term" value="F:quinone binding"/>
    <property type="evidence" value="ECO:0007669"/>
    <property type="project" value="UniProtKB-KW"/>
</dbReference>
<reference evidence="12 13" key="1">
    <citation type="submission" date="2018-08" db="EMBL/GenBank/DDBJ databases">
        <title>Acidipila sp. 4G-K13, an acidobacterium isolated from forest soil.</title>
        <authorList>
            <person name="Gao Z.-H."/>
            <person name="Qiu L.-H."/>
        </authorList>
    </citation>
    <scope>NUCLEOTIDE SEQUENCE [LARGE SCALE GENOMIC DNA]</scope>
    <source>
        <strain evidence="12 13">4G-K13</strain>
    </source>
</reference>
<evidence type="ECO:0000256" key="6">
    <source>
        <dbReference type="ARBA" id="ARBA00023002"/>
    </source>
</evidence>
<evidence type="ECO:0000256" key="5">
    <source>
        <dbReference type="ARBA" id="ARBA00022989"/>
    </source>
</evidence>
<keyword evidence="4" id="KW-0874">Quinone</keyword>
<evidence type="ECO:0000259" key="11">
    <source>
        <dbReference type="SMART" id="SM00756"/>
    </source>
</evidence>
<dbReference type="PANTHER" id="PTHR34573:SF1">
    <property type="entry name" value="VITAMIN K EPOXIDE REDUCTASE DOMAIN-CONTAINING PROTEIN"/>
    <property type="match status" value="1"/>
</dbReference>
<dbReference type="InterPro" id="IPR038354">
    <property type="entry name" value="VKOR_sf"/>
</dbReference>
<feature type="domain" description="Vitamin K epoxide reductase" evidence="11">
    <location>
        <begin position="1"/>
        <end position="125"/>
    </location>
</feature>
<name>A0A372IRU6_9BACT</name>
<organism evidence="12 13">
    <name type="scientific">Paracidobacterium acidisoli</name>
    <dbReference type="NCBI Taxonomy" id="2303751"/>
    <lineage>
        <taxon>Bacteria</taxon>
        <taxon>Pseudomonadati</taxon>
        <taxon>Acidobacteriota</taxon>
        <taxon>Terriglobia</taxon>
        <taxon>Terriglobales</taxon>
        <taxon>Acidobacteriaceae</taxon>
        <taxon>Paracidobacterium</taxon>
    </lineage>
</organism>
<evidence type="ECO:0000256" key="3">
    <source>
        <dbReference type="ARBA" id="ARBA00022692"/>
    </source>
</evidence>
<comment type="similarity">
    <text evidence="2">Belongs to the VKOR family.</text>
</comment>
<dbReference type="PANTHER" id="PTHR34573">
    <property type="entry name" value="VKC DOMAIN-CONTAINING PROTEIN"/>
    <property type="match status" value="1"/>
</dbReference>
<evidence type="ECO:0000313" key="13">
    <source>
        <dbReference type="Proteomes" id="UP000264702"/>
    </source>
</evidence>
<dbReference type="GO" id="GO:0016491">
    <property type="term" value="F:oxidoreductase activity"/>
    <property type="evidence" value="ECO:0007669"/>
    <property type="project" value="UniProtKB-KW"/>
</dbReference>
<dbReference type="InterPro" id="IPR044698">
    <property type="entry name" value="VKOR/LTO1"/>
</dbReference>
<keyword evidence="7 10" id="KW-0472">Membrane</keyword>
<comment type="caution">
    <text evidence="12">The sequence shown here is derived from an EMBL/GenBank/DDBJ whole genome shotgun (WGS) entry which is preliminary data.</text>
</comment>
<keyword evidence="6" id="KW-0560">Oxidoreductase</keyword>
<feature type="transmembrane region" description="Helical" evidence="10">
    <location>
        <begin position="51"/>
        <end position="72"/>
    </location>
</feature>
<feature type="transmembrane region" description="Helical" evidence="10">
    <location>
        <begin position="79"/>
        <end position="97"/>
    </location>
</feature>
<gene>
    <name evidence="12" type="ORF">D0Y96_04915</name>
</gene>
<keyword evidence="8" id="KW-1015">Disulfide bond</keyword>
<dbReference type="EMBL" id="QVQT01000002">
    <property type="protein sequence ID" value="RFU17491.1"/>
    <property type="molecule type" value="Genomic_DNA"/>
</dbReference>
<evidence type="ECO:0000256" key="9">
    <source>
        <dbReference type="ARBA" id="ARBA00023284"/>
    </source>
</evidence>